<evidence type="ECO:0000256" key="3">
    <source>
        <dbReference type="ARBA" id="ARBA00023027"/>
    </source>
</evidence>
<proteinExistence type="inferred from homology"/>
<dbReference type="Proteomes" id="UP000191554">
    <property type="component" value="Unassembled WGS sequence"/>
</dbReference>
<evidence type="ECO:0000256" key="1">
    <source>
        <dbReference type="ARBA" id="ARBA00005854"/>
    </source>
</evidence>
<reference evidence="7 8" key="1">
    <citation type="submission" date="2017-03" db="EMBL/GenBank/DDBJ databases">
        <title>Genome sequence of Clostridium hungatei DSM 14427.</title>
        <authorList>
            <person name="Poehlein A."/>
            <person name="Daniel R."/>
        </authorList>
    </citation>
    <scope>NUCLEOTIDE SEQUENCE [LARGE SCALE GENOMIC DNA]</scope>
    <source>
        <strain evidence="7 8">DSM 14427</strain>
    </source>
</reference>
<dbReference type="GO" id="GO:0008465">
    <property type="term" value="F:hydroxypyruvate reductase (NADH) activity"/>
    <property type="evidence" value="ECO:0007669"/>
    <property type="project" value="UniProtKB-EC"/>
</dbReference>
<dbReference type="EC" id="1.1.1.29" evidence="7"/>
<dbReference type="EMBL" id="MZGX01000016">
    <property type="protein sequence ID" value="OPX43624.1"/>
    <property type="molecule type" value="Genomic_DNA"/>
</dbReference>
<dbReference type="AlphaFoldDB" id="A0A1V4SII3"/>
<dbReference type="GO" id="GO:0051287">
    <property type="term" value="F:NAD binding"/>
    <property type="evidence" value="ECO:0007669"/>
    <property type="project" value="InterPro"/>
</dbReference>
<sequence>MNPAEGGKGFTAVYFNCCLDGSGTETIIMKLVILEPLGVDKEKLLAMTSQMLENRMEVVYYDTRAEEAEVLIERSKDAHAVVLTNFRYGREIIEHCPELKMICVAFTGVDHVDVEYCHERGITVCNCAGYSTVAVSDLVFGLIFSIYRRIIPCDKAARAGLTKAGLIGFELEGKKFGIIGTGAIGLRTAGIAKAFGCEVYAYSRTVKPETGIKYVDLDTLLSTCDIVSLHVPLNAGTKGLIDGEKLKLMKKDSILINTARGPVVNSQALAEALESGQIAGAGIDVFEVEPPVPQSHPLFNAPNTVVTPHVAFATAESMEKRAVIVLDNIDGWLKGVPKNVV</sequence>
<gene>
    <name evidence="7" type="primary">hprA</name>
    <name evidence="7" type="ORF">CLHUN_25630</name>
</gene>
<protein>
    <submittedName>
        <fullName evidence="7">Glycerate dehydrogenase</fullName>
        <ecNumber evidence="7">1.1.1.29</ecNumber>
    </submittedName>
</protein>
<dbReference type="STRING" id="48256.CLHUN_25630"/>
<dbReference type="InterPro" id="IPR029753">
    <property type="entry name" value="D-isomer_DH_CS"/>
</dbReference>
<dbReference type="SUPFAM" id="SSF51735">
    <property type="entry name" value="NAD(P)-binding Rossmann-fold domains"/>
    <property type="match status" value="1"/>
</dbReference>
<keyword evidence="8" id="KW-1185">Reference proteome</keyword>
<dbReference type="Pfam" id="PF02826">
    <property type="entry name" value="2-Hacid_dh_C"/>
    <property type="match status" value="1"/>
</dbReference>
<evidence type="ECO:0000259" key="5">
    <source>
        <dbReference type="Pfam" id="PF00389"/>
    </source>
</evidence>
<keyword evidence="3" id="KW-0520">NAD</keyword>
<dbReference type="Gene3D" id="3.40.50.720">
    <property type="entry name" value="NAD(P)-binding Rossmann-like Domain"/>
    <property type="match status" value="2"/>
</dbReference>
<comment type="caution">
    <text evidence="7">The sequence shown here is derived from an EMBL/GenBank/DDBJ whole genome shotgun (WGS) entry which is preliminary data.</text>
</comment>
<dbReference type="PANTHER" id="PTHR43761:SF1">
    <property type="entry name" value="D-ISOMER SPECIFIC 2-HYDROXYACID DEHYDROGENASE CATALYTIC DOMAIN-CONTAINING PROTEIN-RELATED"/>
    <property type="match status" value="1"/>
</dbReference>
<organism evidence="7 8">
    <name type="scientific">Ruminiclostridium hungatei</name>
    <name type="common">Clostridium hungatei</name>
    <dbReference type="NCBI Taxonomy" id="48256"/>
    <lineage>
        <taxon>Bacteria</taxon>
        <taxon>Bacillati</taxon>
        <taxon>Bacillota</taxon>
        <taxon>Clostridia</taxon>
        <taxon>Eubacteriales</taxon>
        <taxon>Oscillospiraceae</taxon>
        <taxon>Ruminiclostridium</taxon>
    </lineage>
</organism>
<dbReference type="Pfam" id="PF00389">
    <property type="entry name" value="2-Hacid_dh"/>
    <property type="match status" value="1"/>
</dbReference>
<keyword evidence="2 4" id="KW-0560">Oxidoreductase</keyword>
<evidence type="ECO:0000256" key="4">
    <source>
        <dbReference type="RuleBase" id="RU003719"/>
    </source>
</evidence>
<dbReference type="PROSITE" id="PS00671">
    <property type="entry name" value="D_2_HYDROXYACID_DH_3"/>
    <property type="match status" value="1"/>
</dbReference>
<comment type="similarity">
    <text evidence="1 4">Belongs to the D-isomer specific 2-hydroxyacid dehydrogenase family.</text>
</comment>
<dbReference type="InterPro" id="IPR036291">
    <property type="entry name" value="NAD(P)-bd_dom_sf"/>
</dbReference>
<feature type="domain" description="D-isomer specific 2-hydroxyacid dehydrogenase NAD-binding" evidence="6">
    <location>
        <begin position="140"/>
        <end position="311"/>
    </location>
</feature>
<dbReference type="PROSITE" id="PS00670">
    <property type="entry name" value="D_2_HYDROXYACID_DH_2"/>
    <property type="match status" value="1"/>
</dbReference>
<name>A0A1V4SII3_RUMHU</name>
<dbReference type="CDD" id="cd12161">
    <property type="entry name" value="GDH_like_1"/>
    <property type="match status" value="1"/>
</dbReference>
<dbReference type="PRINTS" id="PR00411">
    <property type="entry name" value="PNDRDTASEI"/>
</dbReference>
<dbReference type="InterPro" id="IPR006139">
    <property type="entry name" value="D-isomer_2_OHA_DH_cat_dom"/>
</dbReference>
<dbReference type="FunFam" id="3.40.50.720:FF:000203">
    <property type="entry name" value="D-3-phosphoglycerate dehydrogenase (SerA)"/>
    <property type="match status" value="1"/>
</dbReference>
<evidence type="ECO:0000256" key="2">
    <source>
        <dbReference type="ARBA" id="ARBA00023002"/>
    </source>
</evidence>
<dbReference type="PANTHER" id="PTHR43761">
    <property type="entry name" value="D-ISOMER SPECIFIC 2-HYDROXYACID DEHYDROGENASE FAMILY PROTEIN (AFU_ORTHOLOGUE AFUA_1G13630)"/>
    <property type="match status" value="1"/>
</dbReference>
<evidence type="ECO:0000313" key="7">
    <source>
        <dbReference type="EMBL" id="OPX43624.1"/>
    </source>
</evidence>
<accession>A0A1V4SII3</accession>
<evidence type="ECO:0000259" key="6">
    <source>
        <dbReference type="Pfam" id="PF02826"/>
    </source>
</evidence>
<dbReference type="InterPro" id="IPR006140">
    <property type="entry name" value="D-isomer_DH_NAD-bd"/>
</dbReference>
<dbReference type="SUPFAM" id="SSF52283">
    <property type="entry name" value="Formate/glycerate dehydrogenase catalytic domain-like"/>
    <property type="match status" value="1"/>
</dbReference>
<evidence type="ECO:0000313" key="8">
    <source>
        <dbReference type="Proteomes" id="UP000191554"/>
    </source>
</evidence>
<dbReference type="InterPro" id="IPR050418">
    <property type="entry name" value="D-iso_2-hydroxyacid_DH_PdxB"/>
</dbReference>
<feature type="domain" description="D-isomer specific 2-hydroxyacid dehydrogenase catalytic" evidence="5">
    <location>
        <begin position="47"/>
        <end position="341"/>
    </location>
</feature>